<gene>
    <name evidence="2" type="ORF">CEY11_10030</name>
</gene>
<feature type="region of interest" description="Disordered" evidence="1">
    <location>
        <begin position="214"/>
        <end position="239"/>
    </location>
</feature>
<dbReference type="Proteomes" id="UP000214603">
    <property type="component" value="Unassembled WGS sequence"/>
</dbReference>
<organism evidence="2 3">
    <name type="scientific">Candidimonas nitroreducens</name>
    <dbReference type="NCBI Taxonomy" id="683354"/>
    <lineage>
        <taxon>Bacteria</taxon>
        <taxon>Pseudomonadati</taxon>
        <taxon>Pseudomonadota</taxon>
        <taxon>Betaproteobacteria</taxon>
        <taxon>Burkholderiales</taxon>
        <taxon>Alcaligenaceae</taxon>
        <taxon>Candidimonas</taxon>
    </lineage>
</organism>
<feature type="compositionally biased region" description="Polar residues" evidence="1">
    <location>
        <begin position="228"/>
        <end position="239"/>
    </location>
</feature>
<dbReference type="OrthoDB" id="8658278at2"/>
<proteinExistence type="predicted"/>
<reference evidence="3" key="1">
    <citation type="submission" date="2017-06" db="EMBL/GenBank/DDBJ databases">
        <title>Herbaspirillum phytohormonus sp. nov., isolated from the root nodule of Robinia pseudoacacia in lead-zinc mine.</title>
        <authorList>
            <person name="Fan M."/>
            <person name="Lin Y."/>
        </authorList>
    </citation>
    <scope>NUCLEOTIDE SEQUENCE [LARGE SCALE GENOMIC DNA]</scope>
    <source>
        <strain evidence="3">SC-089</strain>
    </source>
</reference>
<dbReference type="AlphaFoldDB" id="A0A225MJQ5"/>
<dbReference type="SUPFAM" id="SSF52540">
    <property type="entry name" value="P-loop containing nucleoside triphosphate hydrolases"/>
    <property type="match status" value="1"/>
</dbReference>
<evidence type="ECO:0000313" key="3">
    <source>
        <dbReference type="Proteomes" id="UP000214603"/>
    </source>
</evidence>
<comment type="caution">
    <text evidence="2">The sequence shown here is derived from an EMBL/GenBank/DDBJ whole genome shotgun (WGS) entry which is preliminary data.</text>
</comment>
<dbReference type="EMBL" id="NJIH01000005">
    <property type="protein sequence ID" value="OWT60563.1"/>
    <property type="molecule type" value="Genomic_DNA"/>
</dbReference>
<keyword evidence="3" id="KW-1185">Reference proteome</keyword>
<evidence type="ECO:0000256" key="1">
    <source>
        <dbReference type="SAM" id="MobiDB-lite"/>
    </source>
</evidence>
<dbReference type="InterPro" id="IPR027417">
    <property type="entry name" value="P-loop_NTPase"/>
</dbReference>
<name>A0A225MJQ5_9BURK</name>
<sequence>MISLNSVSDYPYVFGARRPMLSDASLDIAQGRYAVLSRTPELHRALIDVLAGLRPPLRGFVAHEGRVSWPIGRQGFVRGKVSGLRMIEFVCTLYDIDPSLAMDTVGDLVSSPEYLVRPIEDWPLYMRQEFSFALALAPAFDVYIIDGAMPFEPCRFTRLWLALFEERLVGRTLIFSTYRRNQMADYCTKALIHERGGFRIEDDLDQHIREFPSRPFRNESADPEPDLTGSSFGQGQFDA</sequence>
<protein>
    <submittedName>
        <fullName evidence="2">ATPase</fullName>
    </submittedName>
</protein>
<evidence type="ECO:0000313" key="2">
    <source>
        <dbReference type="EMBL" id="OWT60563.1"/>
    </source>
</evidence>
<dbReference type="RefSeq" id="WP_088603263.1">
    <property type="nucleotide sequence ID" value="NZ_NJIH01000005.1"/>
</dbReference>
<accession>A0A225MJQ5</accession>